<dbReference type="Proteomes" id="UP000266673">
    <property type="component" value="Unassembled WGS sequence"/>
</dbReference>
<dbReference type="OrthoDB" id="2384285at2759"/>
<sequence>MIMLSIRPAELTTLRITDSGVTGYAKNRGQPDIPRKFRSMEKDQERAKELLTWVQNAISSGRMGDPGAVYAVVMHGAQNLAHAMTIAGEALRHSVDNHTSPVQNYVVVNYRKKGQTPEQARPFRLYDDN</sequence>
<comment type="caution">
    <text evidence="1">The sequence shown here is derived from an EMBL/GenBank/DDBJ whole genome shotgun (WGS) entry which is preliminary data.</text>
</comment>
<evidence type="ECO:0000313" key="1">
    <source>
        <dbReference type="EMBL" id="RIB15286.1"/>
    </source>
</evidence>
<protein>
    <submittedName>
        <fullName evidence="1">Uncharacterized protein</fullName>
    </submittedName>
</protein>
<reference evidence="1 2" key="1">
    <citation type="submission" date="2018-06" db="EMBL/GenBank/DDBJ databases">
        <title>Comparative genomics reveals the genomic features of Rhizophagus irregularis, R. cerebriforme, R. diaphanum and Gigaspora rosea, and their symbiotic lifestyle signature.</title>
        <authorList>
            <person name="Morin E."/>
            <person name="San Clemente H."/>
            <person name="Chen E.C.H."/>
            <person name="De La Providencia I."/>
            <person name="Hainaut M."/>
            <person name="Kuo A."/>
            <person name="Kohler A."/>
            <person name="Murat C."/>
            <person name="Tang N."/>
            <person name="Roy S."/>
            <person name="Loubradou J."/>
            <person name="Henrissat B."/>
            <person name="Grigoriev I.V."/>
            <person name="Corradi N."/>
            <person name="Roux C."/>
            <person name="Martin F.M."/>
        </authorList>
    </citation>
    <scope>NUCLEOTIDE SEQUENCE [LARGE SCALE GENOMIC DNA]</scope>
    <source>
        <strain evidence="1 2">DAOM 194757</strain>
    </source>
</reference>
<dbReference type="EMBL" id="QKWP01000757">
    <property type="protein sequence ID" value="RIB15286.1"/>
    <property type="molecule type" value="Genomic_DNA"/>
</dbReference>
<gene>
    <name evidence="1" type="ORF">C2G38_2143650</name>
</gene>
<keyword evidence="2" id="KW-1185">Reference proteome</keyword>
<evidence type="ECO:0000313" key="2">
    <source>
        <dbReference type="Proteomes" id="UP000266673"/>
    </source>
</evidence>
<proteinExistence type="predicted"/>
<dbReference type="AlphaFoldDB" id="A0A397V7M3"/>
<name>A0A397V7M3_9GLOM</name>
<organism evidence="1 2">
    <name type="scientific">Gigaspora rosea</name>
    <dbReference type="NCBI Taxonomy" id="44941"/>
    <lineage>
        <taxon>Eukaryota</taxon>
        <taxon>Fungi</taxon>
        <taxon>Fungi incertae sedis</taxon>
        <taxon>Mucoromycota</taxon>
        <taxon>Glomeromycotina</taxon>
        <taxon>Glomeromycetes</taxon>
        <taxon>Diversisporales</taxon>
        <taxon>Gigasporaceae</taxon>
        <taxon>Gigaspora</taxon>
    </lineage>
</organism>
<accession>A0A397V7M3</accession>